<organism evidence="9 10">
    <name type="scientific">Modestobacter versicolor</name>
    <dbReference type="NCBI Taxonomy" id="429133"/>
    <lineage>
        <taxon>Bacteria</taxon>
        <taxon>Bacillati</taxon>
        <taxon>Actinomycetota</taxon>
        <taxon>Actinomycetes</taxon>
        <taxon>Geodermatophilales</taxon>
        <taxon>Geodermatophilaceae</taxon>
        <taxon>Modestobacter</taxon>
    </lineage>
</organism>
<evidence type="ECO:0000259" key="8">
    <source>
        <dbReference type="SMART" id="SM00014"/>
    </source>
</evidence>
<feature type="transmembrane region" description="Helical" evidence="7">
    <location>
        <begin position="83"/>
        <end position="106"/>
    </location>
</feature>
<name>A0A323VGJ4_9ACTN</name>
<dbReference type="Proteomes" id="UP000247602">
    <property type="component" value="Unassembled WGS sequence"/>
</dbReference>
<dbReference type="GO" id="GO:0016787">
    <property type="term" value="F:hydrolase activity"/>
    <property type="evidence" value="ECO:0007669"/>
    <property type="project" value="UniProtKB-KW"/>
</dbReference>
<dbReference type="InterPro" id="IPR000326">
    <property type="entry name" value="PAP2/HPO"/>
</dbReference>
<keyword evidence="10" id="KW-1185">Reference proteome</keyword>
<dbReference type="EMBL" id="QKNV01000039">
    <property type="protein sequence ID" value="PZA22276.1"/>
    <property type="molecule type" value="Genomic_DNA"/>
</dbReference>
<proteinExistence type="predicted"/>
<reference evidence="9 10" key="1">
    <citation type="submission" date="2018-06" db="EMBL/GenBank/DDBJ databases">
        <title>Draft genome sequence of Modestobacter versicolor CP153-2.</title>
        <authorList>
            <person name="Gundlapally S.R."/>
        </authorList>
    </citation>
    <scope>NUCLEOTIDE SEQUENCE [LARGE SCALE GENOMIC DNA]</scope>
    <source>
        <strain evidence="9 10">CP153-2</strain>
    </source>
</reference>
<dbReference type="PANTHER" id="PTHR14969:SF62">
    <property type="entry name" value="DECAPRENYLPHOSPHORYL-5-PHOSPHORIBOSE PHOSPHATASE RV3807C-RELATED"/>
    <property type="match status" value="1"/>
</dbReference>
<keyword evidence="6 7" id="KW-0472">Membrane</keyword>
<sequence>MARNQGSSSSIRATAWVARAPELRSSRRSVASDGATLTWASSLAARLQRVTAGRVGDPGGVHTAHPGQPDTLAVPAARSTARVLTAVAGAALLLVVLGGAVAAGWAPLLRVDGAVRDALYAGDDRSGLVESVLQVATAPGLSVSRGVVLLPVLVWLVLRRSWWTATWVLGAAGLVSPLTGALKELVGRQRPQFADGGARYDSLSFPSGHSSGVAALVTVALVLAWPLLAPAARRWWLAAGAALVLLVGLTRMWLGVHFLSDVLGGWALGLGWTLLVALAFGALPGGRAALRPGPAT</sequence>
<dbReference type="AlphaFoldDB" id="A0A323VGJ4"/>
<dbReference type="Gene3D" id="1.20.144.10">
    <property type="entry name" value="Phosphatidic acid phosphatase type 2/haloperoxidase"/>
    <property type="match status" value="1"/>
</dbReference>
<evidence type="ECO:0000256" key="5">
    <source>
        <dbReference type="ARBA" id="ARBA00022989"/>
    </source>
</evidence>
<evidence type="ECO:0000256" key="4">
    <source>
        <dbReference type="ARBA" id="ARBA00022801"/>
    </source>
</evidence>
<accession>A0A323VGJ4</accession>
<dbReference type="PANTHER" id="PTHR14969">
    <property type="entry name" value="SPHINGOSINE-1-PHOSPHATE PHOSPHOHYDROLASE"/>
    <property type="match status" value="1"/>
</dbReference>
<gene>
    <name evidence="9" type="ORF">DMO24_05815</name>
</gene>
<feature type="transmembrane region" description="Helical" evidence="7">
    <location>
        <begin position="235"/>
        <end position="254"/>
    </location>
</feature>
<keyword evidence="3 7" id="KW-0812">Transmembrane</keyword>
<evidence type="ECO:0000256" key="6">
    <source>
        <dbReference type="ARBA" id="ARBA00023136"/>
    </source>
</evidence>
<evidence type="ECO:0000313" key="10">
    <source>
        <dbReference type="Proteomes" id="UP000247602"/>
    </source>
</evidence>
<keyword evidence="2" id="KW-1003">Cell membrane</keyword>
<dbReference type="GO" id="GO:0005886">
    <property type="term" value="C:plasma membrane"/>
    <property type="evidence" value="ECO:0007669"/>
    <property type="project" value="UniProtKB-SubCell"/>
</dbReference>
<evidence type="ECO:0000256" key="2">
    <source>
        <dbReference type="ARBA" id="ARBA00022475"/>
    </source>
</evidence>
<evidence type="ECO:0000256" key="1">
    <source>
        <dbReference type="ARBA" id="ARBA00004651"/>
    </source>
</evidence>
<dbReference type="InterPro" id="IPR036938">
    <property type="entry name" value="PAP2/HPO_sf"/>
</dbReference>
<evidence type="ECO:0000256" key="3">
    <source>
        <dbReference type="ARBA" id="ARBA00022692"/>
    </source>
</evidence>
<feature type="transmembrane region" description="Helical" evidence="7">
    <location>
        <begin position="136"/>
        <end position="158"/>
    </location>
</feature>
<feature type="transmembrane region" description="Helical" evidence="7">
    <location>
        <begin position="266"/>
        <end position="283"/>
    </location>
</feature>
<dbReference type="SUPFAM" id="SSF48317">
    <property type="entry name" value="Acid phosphatase/Vanadium-dependent haloperoxidase"/>
    <property type="match status" value="1"/>
</dbReference>
<protein>
    <submittedName>
        <fullName evidence="9">PAP2 family protein</fullName>
    </submittedName>
</protein>
<dbReference type="SMART" id="SM00014">
    <property type="entry name" value="acidPPc"/>
    <property type="match status" value="1"/>
</dbReference>
<feature type="transmembrane region" description="Helical" evidence="7">
    <location>
        <begin position="209"/>
        <end position="228"/>
    </location>
</feature>
<dbReference type="Pfam" id="PF01569">
    <property type="entry name" value="PAP2"/>
    <property type="match status" value="1"/>
</dbReference>
<keyword evidence="5 7" id="KW-1133">Transmembrane helix</keyword>
<keyword evidence="4" id="KW-0378">Hydrolase</keyword>
<feature type="domain" description="Phosphatidic acid phosphatase type 2/haloperoxidase" evidence="8">
    <location>
        <begin position="164"/>
        <end position="277"/>
    </location>
</feature>
<dbReference type="OrthoDB" id="5289372at2"/>
<comment type="subcellular location">
    <subcellularLocation>
        <location evidence="1">Cell membrane</location>
        <topology evidence="1">Multi-pass membrane protein</topology>
    </subcellularLocation>
</comment>
<evidence type="ECO:0000256" key="7">
    <source>
        <dbReference type="SAM" id="Phobius"/>
    </source>
</evidence>
<evidence type="ECO:0000313" key="9">
    <source>
        <dbReference type="EMBL" id="PZA22276.1"/>
    </source>
</evidence>
<comment type="caution">
    <text evidence="9">The sequence shown here is derived from an EMBL/GenBank/DDBJ whole genome shotgun (WGS) entry which is preliminary data.</text>
</comment>
<feature type="transmembrane region" description="Helical" evidence="7">
    <location>
        <begin position="165"/>
        <end position="182"/>
    </location>
</feature>